<feature type="region of interest" description="Disordered" evidence="1">
    <location>
        <begin position="1"/>
        <end position="31"/>
    </location>
</feature>
<evidence type="ECO:0000256" key="1">
    <source>
        <dbReference type="SAM" id="MobiDB-lite"/>
    </source>
</evidence>
<feature type="region of interest" description="Disordered" evidence="1">
    <location>
        <begin position="94"/>
        <end position="128"/>
    </location>
</feature>
<feature type="transmembrane region" description="Helical" evidence="2">
    <location>
        <begin position="61"/>
        <end position="85"/>
    </location>
</feature>
<keyword evidence="2" id="KW-0472">Membrane</keyword>
<reference evidence="3" key="1">
    <citation type="submission" date="2020-11" db="EMBL/GenBank/DDBJ databases">
        <title>Sequencing the genomes of 1000 actinobacteria strains.</title>
        <authorList>
            <person name="Klenk H.-P."/>
        </authorList>
    </citation>
    <scope>NUCLEOTIDE SEQUENCE</scope>
    <source>
        <strain evidence="3">DSM 45356</strain>
    </source>
</reference>
<protein>
    <submittedName>
        <fullName evidence="3">Uncharacterized protein</fullName>
    </submittedName>
</protein>
<evidence type="ECO:0000256" key="2">
    <source>
        <dbReference type="SAM" id="Phobius"/>
    </source>
</evidence>
<dbReference type="AlphaFoldDB" id="A0A8J7GL83"/>
<evidence type="ECO:0000313" key="3">
    <source>
        <dbReference type="EMBL" id="MBG6138773.1"/>
    </source>
</evidence>
<feature type="compositionally biased region" description="Pro residues" evidence="1">
    <location>
        <begin position="110"/>
        <end position="128"/>
    </location>
</feature>
<dbReference type="EMBL" id="JADOUF010000001">
    <property type="protein sequence ID" value="MBG6138773.1"/>
    <property type="molecule type" value="Genomic_DNA"/>
</dbReference>
<comment type="caution">
    <text evidence="3">The sequence shown here is derived from an EMBL/GenBank/DDBJ whole genome shotgun (WGS) entry which is preliminary data.</text>
</comment>
<evidence type="ECO:0000313" key="4">
    <source>
        <dbReference type="Proteomes" id="UP000622552"/>
    </source>
</evidence>
<feature type="compositionally biased region" description="Pro residues" evidence="1">
    <location>
        <begin position="18"/>
        <end position="28"/>
    </location>
</feature>
<keyword evidence="4" id="KW-1185">Reference proteome</keyword>
<sequence>MTTSESPWASGDGDIVVPPAPAAAPPQPAHQHLGGLVTFATRPATRTAPPPLPRTDPNKRLLMWFGGGAAGVLLLGIVVMLALVLTGDVNPLQSHAQNGPDRRPPLAKLCPPPTSYPEPSYDAPPVPAGPRTVDEKAAISYKAYGEPWQPWRDSWSAGTLRVQYRIGQDIITERYSEGTYHASILSGSVPATANDGTQLDLKCTGRQVAADARVSYYPQPNTMEMIRDEAAVLGGRPAWVSKFRLHFDASRRGLTAKDELVAIAMIDVGRPEAAVLYISIPGTHKQFDYVVDEVLDSVRYAGR</sequence>
<dbReference type="Proteomes" id="UP000622552">
    <property type="component" value="Unassembled WGS sequence"/>
</dbReference>
<name>A0A8J7GL83_9ACTN</name>
<organism evidence="3 4">
    <name type="scientific">Longispora fulva</name>
    <dbReference type="NCBI Taxonomy" id="619741"/>
    <lineage>
        <taxon>Bacteria</taxon>
        <taxon>Bacillati</taxon>
        <taxon>Actinomycetota</taxon>
        <taxon>Actinomycetes</taxon>
        <taxon>Micromonosporales</taxon>
        <taxon>Micromonosporaceae</taxon>
        <taxon>Longispora</taxon>
    </lineage>
</organism>
<keyword evidence="2" id="KW-0812">Transmembrane</keyword>
<accession>A0A8J7GL83</accession>
<gene>
    <name evidence="3" type="ORF">IW245_004967</name>
</gene>
<dbReference type="RefSeq" id="WP_197005495.1">
    <property type="nucleotide sequence ID" value="NZ_BONS01000009.1"/>
</dbReference>
<proteinExistence type="predicted"/>
<keyword evidence="2" id="KW-1133">Transmembrane helix</keyword>